<evidence type="ECO:0000256" key="3">
    <source>
        <dbReference type="ARBA" id="ARBA00022989"/>
    </source>
</evidence>
<feature type="transmembrane region" description="Helical" evidence="5">
    <location>
        <begin position="103"/>
        <end position="122"/>
    </location>
</feature>
<feature type="domain" description="DUF1232" evidence="6">
    <location>
        <begin position="35"/>
        <end position="70"/>
    </location>
</feature>
<dbReference type="EMBL" id="LKAJ01000017">
    <property type="protein sequence ID" value="KRG19185.1"/>
    <property type="molecule type" value="Genomic_DNA"/>
</dbReference>
<keyword evidence="2 5" id="KW-0812">Transmembrane</keyword>
<dbReference type="Pfam" id="PF06803">
    <property type="entry name" value="DUF1232"/>
    <property type="match status" value="1"/>
</dbReference>
<evidence type="ECO:0000256" key="1">
    <source>
        <dbReference type="ARBA" id="ARBA00004127"/>
    </source>
</evidence>
<comment type="subcellular location">
    <subcellularLocation>
        <location evidence="1">Endomembrane system</location>
        <topology evidence="1">Multi-pass membrane protein</topology>
    </subcellularLocation>
</comment>
<evidence type="ECO:0000313" key="8">
    <source>
        <dbReference type="EMBL" id="MCS5712901.1"/>
    </source>
</evidence>
<dbReference type="PATRIC" id="fig|1590043.3.peg.2894"/>
<evidence type="ECO:0000313" key="9">
    <source>
        <dbReference type="Proteomes" id="UP000051497"/>
    </source>
</evidence>
<name>A0A0Q9YRU3_9GAMM</name>
<dbReference type="RefSeq" id="WP_075067439.1">
    <property type="nucleotide sequence ID" value="NZ_LKAJ02000003.1"/>
</dbReference>
<dbReference type="AlphaFoldDB" id="A0A0Q9YRU3"/>
<evidence type="ECO:0000313" key="7">
    <source>
        <dbReference type="EMBL" id="KRG19185.1"/>
    </source>
</evidence>
<organism evidence="7">
    <name type="scientific">Candidatus Berkiella aquae</name>
    <dbReference type="NCBI Taxonomy" id="295108"/>
    <lineage>
        <taxon>Bacteria</taxon>
        <taxon>Pseudomonadati</taxon>
        <taxon>Pseudomonadota</taxon>
        <taxon>Gammaproteobacteria</taxon>
        <taxon>Candidatus Berkiellales</taxon>
        <taxon>Candidatus Berkiellaceae</taxon>
        <taxon>Candidatus Berkiella</taxon>
    </lineage>
</organism>
<gene>
    <name evidence="8" type="ORF">HT99x_015795</name>
    <name evidence="7" type="ORF">HT99x_02844</name>
</gene>
<dbReference type="OrthoDB" id="9789605at2"/>
<keyword evidence="3 5" id="KW-1133">Transmembrane helix</keyword>
<evidence type="ECO:0000256" key="4">
    <source>
        <dbReference type="ARBA" id="ARBA00023136"/>
    </source>
</evidence>
<sequence>MRNILAKIKLAYVKLDREVMTLWFSLKHPDTPWYVKLLAMFVVAYALSPIDLIPDFIPVIGLLDDLIIILGSIWLLFRLVPNKVLEECRALADSYLQKKKKPISYFGLIVSTVWILIIYLIVKLLS</sequence>
<keyword evidence="4 5" id="KW-0472">Membrane</keyword>
<dbReference type="Proteomes" id="UP000051497">
    <property type="component" value="Unassembled WGS sequence"/>
</dbReference>
<proteinExistence type="predicted"/>
<accession>A0A0Q9YRU3</accession>
<evidence type="ECO:0000256" key="2">
    <source>
        <dbReference type="ARBA" id="ARBA00022692"/>
    </source>
</evidence>
<feature type="transmembrane region" description="Helical" evidence="5">
    <location>
        <begin position="33"/>
        <end position="50"/>
    </location>
</feature>
<reference evidence="7" key="1">
    <citation type="submission" date="2015-09" db="EMBL/GenBank/DDBJ databases">
        <title>Draft Genome Sequences of Two Novel Amoeba-resistant Intranuclear Bacteria, Candidatus Berkiella cookevillensis and Candidatus Berkiella aquae.</title>
        <authorList>
            <person name="Mehari Y.T."/>
            <person name="Arivett B.A."/>
            <person name="Farone A.L."/>
            <person name="Gunderson J.H."/>
            <person name="Farone M.B."/>
        </authorList>
    </citation>
    <scope>NUCLEOTIDE SEQUENCE [LARGE SCALE GENOMIC DNA]</scope>
    <source>
        <strain evidence="7">HT99</strain>
    </source>
</reference>
<evidence type="ECO:0000256" key="5">
    <source>
        <dbReference type="SAM" id="Phobius"/>
    </source>
</evidence>
<dbReference type="EMBL" id="LKAJ02000003">
    <property type="protein sequence ID" value="MCS5712901.1"/>
    <property type="molecule type" value="Genomic_DNA"/>
</dbReference>
<protein>
    <submittedName>
        <fullName evidence="8">DUF1232 domain-containing protein</fullName>
    </submittedName>
</protein>
<dbReference type="InterPro" id="IPR010652">
    <property type="entry name" value="DUF1232"/>
</dbReference>
<dbReference type="GO" id="GO:0012505">
    <property type="term" value="C:endomembrane system"/>
    <property type="evidence" value="ECO:0007669"/>
    <property type="project" value="UniProtKB-SubCell"/>
</dbReference>
<feature type="transmembrane region" description="Helical" evidence="5">
    <location>
        <begin position="56"/>
        <end position="77"/>
    </location>
</feature>
<evidence type="ECO:0000259" key="6">
    <source>
        <dbReference type="Pfam" id="PF06803"/>
    </source>
</evidence>
<comment type="caution">
    <text evidence="7">The sequence shown here is derived from an EMBL/GenBank/DDBJ whole genome shotgun (WGS) entry which is preliminary data.</text>
</comment>
<reference evidence="8" key="2">
    <citation type="journal article" date="2016" name="Genome Announc.">
        <title>Draft Genome Sequences of Two Novel Amoeba-Resistant Intranuclear Bacteria, 'Candidatus Berkiella cookevillensis' and 'Candidatus Berkiella aquae'.</title>
        <authorList>
            <person name="Mehari Y.T."/>
            <person name="Arivett B.A."/>
            <person name="Farone A.L."/>
            <person name="Gunderson J.H."/>
            <person name="Farone M.B."/>
        </authorList>
    </citation>
    <scope>NUCLEOTIDE SEQUENCE</scope>
    <source>
        <strain evidence="8">HT99</strain>
    </source>
</reference>
<keyword evidence="9" id="KW-1185">Reference proteome</keyword>
<reference evidence="8" key="3">
    <citation type="submission" date="2021-06" db="EMBL/GenBank/DDBJ databases">
        <title>Genomic Description and Analysis of Intracellular Bacteria, Candidatus Berkiella cookevillensis and Candidatus Berkiella aquae.</title>
        <authorList>
            <person name="Kidane D.T."/>
            <person name="Mehari Y.T."/>
            <person name="Rice F.C."/>
            <person name="Arivett B.A."/>
            <person name="Farone A.L."/>
            <person name="Berk S.G."/>
            <person name="Farone M.B."/>
        </authorList>
    </citation>
    <scope>NUCLEOTIDE SEQUENCE</scope>
    <source>
        <strain evidence="8">HT99</strain>
    </source>
</reference>